<dbReference type="NCBIfam" id="TIGR01005">
    <property type="entry name" value="eps_transp_fam"/>
    <property type="match status" value="1"/>
</dbReference>
<dbReference type="PANTHER" id="PTHR32309">
    <property type="entry name" value="TYROSINE-PROTEIN KINASE"/>
    <property type="match status" value="1"/>
</dbReference>
<feature type="coiled-coil region" evidence="6">
    <location>
        <begin position="285"/>
        <end position="393"/>
    </location>
</feature>
<dbReference type="InterPro" id="IPR027417">
    <property type="entry name" value="P-loop_NTPase"/>
</dbReference>
<evidence type="ECO:0000256" key="6">
    <source>
        <dbReference type="SAM" id="Coils"/>
    </source>
</evidence>
<name>A0ABY5MMW8_9HYPH</name>
<keyword evidence="10" id="KW-1185">Reference proteome</keyword>
<feature type="transmembrane region" description="Helical" evidence="7">
    <location>
        <begin position="20"/>
        <end position="41"/>
    </location>
</feature>
<protein>
    <submittedName>
        <fullName evidence="9">Chromosome partition protein Smc</fullName>
    </submittedName>
</protein>
<evidence type="ECO:0000256" key="5">
    <source>
        <dbReference type="ARBA" id="ARBA00023136"/>
    </source>
</evidence>
<keyword evidence="5 7" id="KW-0472">Membrane</keyword>
<keyword evidence="4 7" id="KW-1133">Transmembrane helix</keyword>
<reference evidence="9 10" key="1">
    <citation type="submission" date="2018-07" db="EMBL/GenBank/DDBJ databases">
        <title>Genome sequence of Nitratireductor thuwali#1536.</title>
        <authorList>
            <person name="Michoud G."/>
            <person name="Merlino G."/>
            <person name="Sefrji F.O."/>
            <person name="Daffonchio D."/>
        </authorList>
    </citation>
    <scope>NUCLEOTIDE SEQUENCE [LARGE SCALE GENOMIC DNA]</scope>
    <source>
        <strain evidence="10">Nit1536</strain>
    </source>
</reference>
<feature type="coiled-coil region" evidence="6">
    <location>
        <begin position="202"/>
        <end position="259"/>
    </location>
</feature>
<evidence type="ECO:0000259" key="8">
    <source>
        <dbReference type="Pfam" id="PF02706"/>
    </source>
</evidence>
<feature type="transmembrane region" description="Helical" evidence="7">
    <location>
        <begin position="427"/>
        <end position="448"/>
    </location>
</feature>
<dbReference type="InterPro" id="IPR003856">
    <property type="entry name" value="LPS_length_determ_N"/>
</dbReference>
<evidence type="ECO:0000256" key="4">
    <source>
        <dbReference type="ARBA" id="ARBA00022989"/>
    </source>
</evidence>
<dbReference type="EMBL" id="CP030941">
    <property type="protein sequence ID" value="UUP19147.1"/>
    <property type="molecule type" value="Genomic_DNA"/>
</dbReference>
<dbReference type="Proteomes" id="UP001342418">
    <property type="component" value="Chromosome"/>
</dbReference>
<feature type="domain" description="Polysaccharide chain length determinant N-terminal" evidence="8">
    <location>
        <begin position="6"/>
        <end position="99"/>
    </location>
</feature>
<evidence type="ECO:0000256" key="7">
    <source>
        <dbReference type="SAM" id="Phobius"/>
    </source>
</evidence>
<evidence type="ECO:0000313" key="10">
    <source>
        <dbReference type="Proteomes" id="UP001342418"/>
    </source>
</evidence>
<keyword evidence="3 7" id="KW-0812">Transmembrane</keyword>
<dbReference type="Gene3D" id="3.40.50.300">
    <property type="entry name" value="P-loop containing nucleotide triphosphate hydrolases"/>
    <property type="match status" value="1"/>
</dbReference>
<evidence type="ECO:0000256" key="2">
    <source>
        <dbReference type="ARBA" id="ARBA00022475"/>
    </source>
</evidence>
<evidence type="ECO:0000313" key="9">
    <source>
        <dbReference type="EMBL" id="UUP19147.1"/>
    </source>
</evidence>
<keyword evidence="6" id="KW-0175">Coiled coil</keyword>
<accession>A0ABY5MMW8</accession>
<dbReference type="InterPro" id="IPR005700">
    <property type="entry name" value="EPS_ExoP-like"/>
</dbReference>
<dbReference type="SUPFAM" id="SSF52540">
    <property type="entry name" value="P-loop containing nucleoside triphosphate hydrolases"/>
    <property type="match status" value="1"/>
</dbReference>
<sequence length="714" mass="77464">MASDVDVDLGRLFESLRRDWLRIALFAIGITSIVFLLAALATPRYRAETRVLIEAGESVYTRPSTADDQGRALLDAEGVTSQVQVISSAEILAQVARQLDLASRDEFDAARISLLDRLFIMTGLKNSPAAIPPEERVLQAFREKLTVYRVENSRVIVIEFSSEDPVLAARVPNAVADAYVASQRAAKQRSNTEATDWLEPEIADLRERVKEAEGKVADFRSQSDLLMGQNNTVLATQQLAELSSELSRVRAARSAAEAKIETIRSAAGRGASLENLPDVLASGLIQRLRERQVELKARIADLSTSLLDNHPRIRALQSQLADLDGQIRAEVDKVIEGLETEAETARLRERELVDQLNQLKAESGRAGQEEVELRALEREAAAQRELLESYLTRYREAVARGDRNYLPVDARIFSRATVPAEPYFPKVIPVTIAAFAAALLVMAIVTLLRELFSGRAMRPAAGEMQPVEQVEMPADRERGKPAFPAVSVHHAGDLEEEPETAVEEKPAPAFVPSSSPLGEVHVEAAAEALIATGIGRAVFVSPEGDDAAATAVLVAREVSDAGLRVLLVDLTASGAASMPMLETISYTGITNLLAAEAQFADIIHSDLYSECHVIPIGTADPDRAMRGLDRLPIIMNSLSTAYDLVVVECGPAEAEALARLMDDDTQILVSVLDPADSAIKAARDELRQEGYDTPLLVTPVGHFPPPAPPGRDVA</sequence>
<comment type="subcellular location">
    <subcellularLocation>
        <location evidence="1">Cell membrane</location>
        <topology evidence="1">Multi-pass membrane protein</topology>
    </subcellularLocation>
</comment>
<dbReference type="PANTHER" id="PTHR32309:SF13">
    <property type="entry name" value="FERRIC ENTEROBACTIN TRANSPORT PROTEIN FEPE"/>
    <property type="match status" value="1"/>
</dbReference>
<organism evidence="9 10">
    <name type="scientific">Nitratireductor thuwali</name>
    <dbReference type="NCBI Taxonomy" id="2267699"/>
    <lineage>
        <taxon>Bacteria</taxon>
        <taxon>Pseudomonadati</taxon>
        <taxon>Pseudomonadota</taxon>
        <taxon>Alphaproteobacteria</taxon>
        <taxon>Hyphomicrobiales</taxon>
        <taxon>Phyllobacteriaceae</taxon>
        <taxon>Nitratireductor</taxon>
    </lineage>
</organism>
<gene>
    <name evidence="9" type="primary">smc_5</name>
    <name evidence="9" type="ORF">NTH_03638</name>
</gene>
<evidence type="ECO:0000256" key="3">
    <source>
        <dbReference type="ARBA" id="ARBA00022692"/>
    </source>
</evidence>
<dbReference type="Pfam" id="PF02706">
    <property type="entry name" value="Wzz"/>
    <property type="match status" value="1"/>
</dbReference>
<evidence type="ECO:0000256" key="1">
    <source>
        <dbReference type="ARBA" id="ARBA00004651"/>
    </source>
</evidence>
<keyword evidence="2" id="KW-1003">Cell membrane</keyword>
<proteinExistence type="predicted"/>
<dbReference type="InterPro" id="IPR050445">
    <property type="entry name" value="Bact_polysacc_biosynth/exp"/>
</dbReference>